<protein>
    <submittedName>
        <fullName evidence="1">HNH endonuclease</fullName>
    </submittedName>
</protein>
<keyword evidence="2" id="KW-1185">Reference proteome</keyword>
<dbReference type="RefSeq" id="YP_010104030.1">
    <property type="nucleotide sequence ID" value="NC_055813.1"/>
</dbReference>
<keyword evidence="1" id="KW-0255">Endonuclease</keyword>
<dbReference type="GO" id="GO:0004519">
    <property type="term" value="F:endonuclease activity"/>
    <property type="evidence" value="ECO:0007669"/>
    <property type="project" value="UniProtKB-KW"/>
</dbReference>
<dbReference type="GeneID" id="65121951"/>
<evidence type="ECO:0000313" key="1">
    <source>
        <dbReference type="EMBL" id="QDK02991.1"/>
    </source>
</evidence>
<keyword evidence="1" id="KW-0540">Nuclease</keyword>
<reference evidence="2" key="1">
    <citation type="submission" date="2019-06" db="EMBL/GenBank/DDBJ databases">
        <authorList>
            <person name="Kempf S.R."/>
            <person name="Brown K.M."/>
            <person name="Pearce J.A.A."/>
            <person name="Stamm J."/>
            <person name="Powell E.A.A."/>
            <person name="McGriff A.K."/>
            <person name="Tolsma S."/>
            <person name="Caruso S.M."/>
            <person name="Garlena R.A."/>
            <person name="Russell D.A."/>
            <person name="Pope W.H."/>
            <person name="Jacobs-Se D."/>
            <person name="Hatfull G.F."/>
        </authorList>
    </citation>
    <scope>NUCLEOTIDE SEQUENCE [LARGE SCALE GENOMIC DNA]</scope>
</reference>
<organism evidence="1 2">
    <name type="scientific">Streptomyces phage Braelyn</name>
    <dbReference type="NCBI Taxonomy" id="2593356"/>
    <lineage>
        <taxon>Viruses</taxon>
        <taxon>Duplodnaviria</taxon>
        <taxon>Heunggongvirae</taxon>
        <taxon>Uroviricota</taxon>
        <taxon>Caudoviricetes</taxon>
        <taxon>Stanwilliamsviridae</taxon>
        <taxon>Boydwoodruffvirinae</taxon>
        <taxon>Samistivirus</taxon>
        <taxon>Samistivirus braelyn</taxon>
    </lineage>
</organism>
<dbReference type="Gene3D" id="1.10.30.50">
    <property type="match status" value="1"/>
</dbReference>
<sequence>MGYSNYNESMNSYMKNRWEERRAKAIEKLGGKCVKCGTSSNLEFDHILPETKKMTIARASSMNEKFFWEEVAKCQLLCKSHHIEKTAKEIGAVGHGEGKTGKRGCKCAPCKERKAEYMRAYRSK</sequence>
<keyword evidence="1" id="KW-0378">Hydrolase</keyword>
<dbReference type="EMBL" id="MN096371">
    <property type="protein sequence ID" value="QDK02991.1"/>
    <property type="molecule type" value="Genomic_DNA"/>
</dbReference>
<accession>A0A514U208</accession>
<dbReference type="Proteomes" id="UP000317969">
    <property type="component" value="Segment"/>
</dbReference>
<gene>
    <name evidence="1" type="primary">157</name>
    <name evidence="1" type="ORF">SEA_BRAELYN_163</name>
</gene>
<dbReference type="KEGG" id="vg:65121951"/>
<proteinExistence type="predicted"/>
<name>A0A514U208_9CAUD</name>
<evidence type="ECO:0000313" key="2">
    <source>
        <dbReference type="Proteomes" id="UP000317969"/>
    </source>
</evidence>